<proteinExistence type="predicted"/>
<feature type="compositionally biased region" description="Acidic residues" evidence="6">
    <location>
        <begin position="81"/>
        <end position="99"/>
    </location>
</feature>
<evidence type="ECO:0000256" key="3">
    <source>
        <dbReference type="ARBA" id="ARBA00022692"/>
    </source>
</evidence>
<evidence type="ECO:0000313" key="9">
    <source>
        <dbReference type="Proteomes" id="UP000444721"/>
    </source>
</evidence>
<evidence type="ECO:0000313" key="8">
    <source>
        <dbReference type="EMBL" id="KAF0973519.1"/>
    </source>
</evidence>
<feature type="transmembrane region" description="Helical" evidence="7">
    <location>
        <begin position="264"/>
        <end position="284"/>
    </location>
</feature>
<dbReference type="InterPro" id="IPR045035">
    <property type="entry name" value="YSL-like"/>
</dbReference>
<dbReference type="VEuPathDB" id="AmoebaDB:NfTy_091260"/>
<dbReference type="RefSeq" id="XP_044558232.1">
    <property type="nucleotide sequence ID" value="XM_044712054.1"/>
</dbReference>
<feature type="transmembrane region" description="Helical" evidence="7">
    <location>
        <begin position="296"/>
        <end position="312"/>
    </location>
</feature>
<name>A0A6A5BKX0_NAEFO</name>
<evidence type="ECO:0000256" key="7">
    <source>
        <dbReference type="SAM" id="Phobius"/>
    </source>
</evidence>
<feature type="region of interest" description="Disordered" evidence="6">
    <location>
        <begin position="1"/>
        <end position="29"/>
    </location>
</feature>
<dbReference type="GO" id="GO:0016020">
    <property type="term" value="C:membrane"/>
    <property type="evidence" value="ECO:0007669"/>
    <property type="project" value="UniProtKB-SubCell"/>
</dbReference>
<evidence type="ECO:0000256" key="6">
    <source>
        <dbReference type="SAM" id="MobiDB-lite"/>
    </source>
</evidence>
<protein>
    <recommendedName>
        <fullName evidence="10">OPT superfamily oligopeptide transporter</fullName>
    </recommendedName>
</protein>
<feature type="transmembrane region" description="Helical" evidence="7">
    <location>
        <begin position="626"/>
        <end position="654"/>
    </location>
</feature>
<evidence type="ECO:0000256" key="1">
    <source>
        <dbReference type="ARBA" id="ARBA00004141"/>
    </source>
</evidence>
<dbReference type="PANTHER" id="PTHR31645">
    <property type="entry name" value="OLIGOPEPTIDE TRANSPORTER YGL114W-RELATED"/>
    <property type="match status" value="1"/>
</dbReference>
<evidence type="ECO:0000256" key="2">
    <source>
        <dbReference type="ARBA" id="ARBA00022448"/>
    </source>
</evidence>
<dbReference type="PANTHER" id="PTHR31645:SF0">
    <property type="entry name" value="OLIGOPEPTIDE TRANSPORTER YGL114W-RELATED"/>
    <property type="match status" value="1"/>
</dbReference>
<reference evidence="8 9" key="1">
    <citation type="journal article" date="2019" name="Sci. Rep.">
        <title>Nanopore sequencing improves the draft genome of the human pathogenic amoeba Naegleria fowleri.</title>
        <authorList>
            <person name="Liechti N."/>
            <person name="Schurch N."/>
            <person name="Bruggmann R."/>
            <person name="Wittwer M."/>
        </authorList>
    </citation>
    <scope>NUCLEOTIDE SEQUENCE [LARGE SCALE GENOMIC DNA]</scope>
    <source>
        <strain evidence="8 9">ATCC 30894</strain>
    </source>
</reference>
<comment type="caution">
    <text evidence="8">The sequence shown here is derived from an EMBL/GenBank/DDBJ whole genome shotgun (WGS) entry which is preliminary data.</text>
</comment>
<sequence length="702" mass="76579">MSNEGDRVDSAHQQSEIIDQPTSDHIIVHNGGKVSTGYVLLDGDDDDDHLVRKTTDHFDEHERRMNDESTLKTSSAQQDNPNEETANDDDEEEFDENDTTEVGRFKERGEFTFRSIAVGALIGILVGAMNVNFGLRTGWTQGGSIFASILSIGVFKLFRPSRPFTKYETIITTTAASSAGTMASTAGLVSSIPALKLLGFQYNVGELYLWALSVAFFGVYFAVPLRKHLIVIEKLRFPTGTATAATIKSMFAQGYETVKKARMLVFWGVFSAFYSFIIFLVPPIAQPPMPKILHDYGFTLYMDPLMIGGGMLSGPRSTASLLLGAIVGWGILAPIVDANGWTKGPVSSFSGARGWTLWVGVAIMTADSFVQLLFLTKIIWQALVGLVRRVAIRGSGRTVQRHFGERVIMDHEQYELDSHMIPWWYCFIGLIFSSTLLMIIGHFVFDLKWYFVLLAIPLSAILSIVATRATGETDINPVGGMGKVGQFVFAGVAPKQVATNILSAGIISAGASQAGDMMHDLKAGYMIGVAPRKQFFAQIIGIVVGIITCIPIYKLYDTAYTIGSSSFPAPAAHAWKAVAEVLSKGTSGLPTNSVYGIIAGVVFGMVVTVIYKIVQIVKPNWVQYFPSALAFGIGMIVPPKQSITMFIGAMLFTIWKRRWPETNNKYFFAVSSGLIAGEGIMGIFIALLKLAGLKALVDLTYT</sequence>
<feature type="transmembrane region" description="Helical" evidence="7">
    <location>
        <begin position="356"/>
        <end position="380"/>
    </location>
</feature>
<dbReference type="Pfam" id="PF03169">
    <property type="entry name" value="OPT"/>
    <property type="match status" value="1"/>
</dbReference>
<feature type="transmembrane region" description="Helical" evidence="7">
    <location>
        <begin position="535"/>
        <end position="556"/>
    </location>
</feature>
<dbReference type="OrthoDB" id="627262at2759"/>
<comment type="subcellular location">
    <subcellularLocation>
        <location evidence="1">Membrane</location>
        <topology evidence="1">Multi-pass membrane protein</topology>
    </subcellularLocation>
</comment>
<keyword evidence="9" id="KW-1185">Reference proteome</keyword>
<feature type="transmembrane region" description="Helical" evidence="7">
    <location>
        <begin position="594"/>
        <end position="614"/>
    </location>
</feature>
<feature type="transmembrane region" description="Helical" evidence="7">
    <location>
        <begin position="207"/>
        <end position="225"/>
    </location>
</feature>
<evidence type="ECO:0008006" key="10">
    <source>
        <dbReference type="Google" id="ProtNLM"/>
    </source>
</evidence>
<dbReference type="InterPro" id="IPR004813">
    <property type="entry name" value="OPT"/>
</dbReference>
<accession>A0A6A5BKX0</accession>
<evidence type="ECO:0000256" key="5">
    <source>
        <dbReference type="ARBA" id="ARBA00023136"/>
    </source>
</evidence>
<dbReference type="Proteomes" id="UP000444721">
    <property type="component" value="Unassembled WGS sequence"/>
</dbReference>
<keyword evidence="5 7" id="KW-0472">Membrane</keyword>
<feature type="compositionally biased region" description="Basic and acidic residues" evidence="6">
    <location>
        <begin position="1"/>
        <end position="10"/>
    </location>
</feature>
<dbReference type="VEuPathDB" id="AmoebaDB:FDP41_008223"/>
<feature type="transmembrane region" description="Helical" evidence="7">
    <location>
        <begin position="170"/>
        <end position="195"/>
    </location>
</feature>
<feature type="transmembrane region" description="Helical" evidence="7">
    <location>
        <begin position="319"/>
        <end position="336"/>
    </location>
</feature>
<feature type="transmembrane region" description="Helical" evidence="7">
    <location>
        <begin position="449"/>
        <end position="467"/>
    </location>
</feature>
<dbReference type="OMA" id="TPTAYVW"/>
<feature type="compositionally biased region" description="Basic and acidic residues" evidence="6">
    <location>
        <begin position="56"/>
        <end position="70"/>
    </location>
</feature>
<feature type="region of interest" description="Disordered" evidence="6">
    <location>
        <begin position="56"/>
        <end position="102"/>
    </location>
</feature>
<keyword evidence="4 7" id="KW-1133">Transmembrane helix</keyword>
<evidence type="ECO:0000256" key="4">
    <source>
        <dbReference type="ARBA" id="ARBA00022989"/>
    </source>
</evidence>
<keyword evidence="2" id="KW-0813">Transport</keyword>
<dbReference type="VEuPathDB" id="AmoebaDB:NF0003130"/>
<dbReference type="EMBL" id="VFQX01000060">
    <property type="protein sequence ID" value="KAF0973519.1"/>
    <property type="molecule type" value="Genomic_DNA"/>
</dbReference>
<dbReference type="AlphaFoldDB" id="A0A6A5BKX0"/>
<feature type="transmembrane region" description="Helical" evidence="7">
    <location>
        <begin position="111"/>
        <end position="133"/>
    </location>
</feature>
<dbReference type="GO" id="GO:0035673">
    <property type="term" value="F:oligopeptide transmembrane transporter activity"/>
    <property type="evidence" value="ECO:0007669"/>
    <property type="project" value="InterPro"/>
</dbReference>
<feature type="transmembrane region" description="Helical" evidence="7">
    <location>
        <begin position="666"/>
        <end position="688"/>
    </location>
</feature>
<gene>
    <name evidence="8" type="ORF">FDP41_008223</name>
</gene>
<organism evidence="8 9">
    <name type="scientific">Naegleria fowleri</name>
    <name type="common">Brain eating amoeba</name>
    <dbReference type="NCBI Taxonomy" id="5763"/>
    <lineage>
        <taxon>Eukaryota</taxon>
        <taxon>Discoba</taxon>
        <taxon>Heterolobosea</taxon>
        <taxon>Tetramitia</taxon>
        <taxon>Eutetramitia</taxon>
        <taxon>Vahlkampfiidae</taxon>
        <taxon>Naegleria</taxon>
    </lineage>
</organism>
<feature type="compositionally biased region" description="Polar residues" evidence="6">
    <location>
        <begin position="11"/>
        <end position="23"/>
    </location>
</feature>
<feature type="transmembrane region" description="Helical" evidence="7">
    <location>
        <begin position="139"/>
        <end position="158"/>
    </location>
</feature>
<feature type="transmembrane region" description="Helical" evidence="7">
    <location>
        <begin position="423"/>
        <end position="443"/>
    </location>
</feature>
<dbReference type="GeneID" id="68115441"/>
<keyword evidence="3 7" id="KW-0812">Transmembrane</keyword>
<dbReference type="NCBIfam" id="TIGR00728">
    <property type="entry name" value="OPT_sfam"/>
    <property type="match status" value="1"/>
</dbReference>